<evidence type="ECO:0000259" key="23">
    <source>
        <dbReference type="PROSITE" id="PS50994"/>
    </source>
</evidence>
<dbReference type="GO" id="GO:0008233">
    <property type="term" value="F:peptidase activity"/>
    <property type="evidence" value="ECO:0007669"/>
    <property type="project" value="UniProtKB-KW"/>
</dbReference>
<keyword evidence="18" id="KW-0233">DNA recombination</keyword>
<dbReference type="PANTHER" id="PTHR42648:SF11">
    <property type="entry name" value="TRANSPOSON TY4-P GAG-POL POLYPROTEIN"/>
    <property type="match status" value="1"/>
</dbReference>
<keyword evidence="15" id="KW-0695">RNA-directed DNA polymerase</keyword>
<dbReference type="SUPFAM" id="SSF53098">
    <property type="entry name" value="Ribonuclease H-like"/>
    <property type="match status" value="1"/>
</dbReference>
<dbReference type="GO" id="GO:0032196">
    <property type="term" value="P:transposition"/>
    <property type="evidence" value="ECO:0007669"/>
    <property type="project" value="UniProtKB-KW"/>
</dbReference>
<comment type="catalytic activity">
    <reaction evidence="20">
        <text>DNA(n) + a 2'-deoxyribonucleoside 5'-triphosphate = DNA(n+1) + diphosphate</text>
        <dbReference type="Rhea" id="RHEA:22508"/>
        <dbReference type="Rhea" id="RHEA-COMP:17339"/>
        <dbReference type="Rhea" id="RHEA-COMP:17340"/>
        <dbReference type="ChEBI" id="CHEBI:33019"/>
        <dbReference type="ChEBI" id="CHEBI:61560"/>
        <dbReference type="ChEBI" id="CHEBI:173112"/>
        <dbReference type="EC" id="2.7.7.49"/>
    </reaction>
</comment>
<accession>A0A4S4LNA1</accession>
<evidence type="ECO:0000256" key="11">
    <source>
        <dbReference type="ARBA" id="ARBA00022840"/>
    </source>
</evidence>
<keyword evidence="8" id="KW-0547">Nucleotide-binding</keyword>
<keyword evidence="6" id="KW-0540">Nuclease</keyword>
<keyword evidence="4" id="KW-0645">Protease</keyword>
<evidence type="ECO:0000256" key="4">
    <source>
        <dbReference type="ARBA" id="ARBA00022670"/>
    </source>
</evidence>
<keyword evidence="14" id="KW-0229">DNA integration</keyword>
<evidence type="ECO:0000256" key="16">
    <source>
        <dbReference type="ARBA" id="ARBA00022932"/>
    </source>
</evidence>
<dbReference type="Pfam" id="PF07727">
    <property type="entry name" value="RVT_2"/>
    <property type="match status" value="1"/>
</dbReference>
<proteinExistence type="predicted"/>
<comment type="catalytic activity">
    <reaction evidence="21">
        <text>DNA(n) + a 2'-deoxyribonucleoside 5'-triphosphate = DNA(n+1) + diphosphate</text>
        <dbReference type="Rhea" id="RHEA:22508"/>
        <dbReference type="Rhea" id="RHEA-COMP:17339"/>
        <dbReference type="Rhea" id="RHEA-COMP:17340"/>
        <dbReference type="ChEBI" id="CHEBI:33019"/>
        <dbReference type="ChEBI" id="CHEBI:61560"/>
        <dbReference type="ChEBI" id="CHEBI:173112"/>
        <dbReference type="EC" id="2.7.7.7"/>
    </reaction>
</comment>
<evidence type="ECO:0000256" key="9">
    <source>
        <dbReference type="ARBA" id="ARBA00022759"/>
    </source>
</evidence>
<dbReference type="GO" id="GO:0003887">
    <property type="term" value="F:DNA-directed DNA polymerase activity"/>
    <property type="evidence" value="ECO:0007669"/>
    <property type="project" value="UniProtKB-KW"/>
</dbReference>
<dbReference type="InterPro" id="IPR039537">
    <property type="entry name" value="Retrotran_Ty1/copia-like"/>
</dbReference>
<dbReference type="Pfam" id="PF22936">
    <property type="entry name" value="Pol_BBD"/>
    <property type="match status" value="1"/>
</dbReference>
<dbReference type="Proteomes" id="UP000310158">
    <property type="component" value="Unassembled WGS sequence"/>
</dbReference>
<keyword evidence="17" id="KW-0917">Virion maturation</keyword>
<dbReference type="Pfam" id="PF25597">
    <property type="entry name" value="SH3_retrovirus"/>
    <property type="match status" value="1"/>
</dbReference>
<feature type="domain" description="Integrase catalytic" evidence="23">
    <location>
        <begin position="480"/>
        <end position="585"/>
    </location>
</feature>
<reference evidence="24 25" key="1">
    <citation type="submission" date="2019-02" db="EMBL/GenBank/DDBJ databases">
        <title>Genome sequencing of the rare red list fungi Bondarzewia mesenterica.</title>
        <authorList>
            <person name="Buettner E."/>
            <person name="Kellner H."/>
        </authorList>
    </citation>
    <scope>NUCLEOTIDE SEQUENCE [LARGE SCALE GENOMIC DNA]</scope>
    <source>
        <strain evidence="24 25">DSM 108281</strain>
    </source>
</reference>
<dbReference type="OrthoDB" id="2678283at2759"/>
<protein>
    <recommendedName>
        <fullName evidence="23">Integrase catalytic domain-containing protein</fullName>
    </recommendedName>
</protein>
<keyword evidence="16" id="KW-0239">DNA-directed DNA polymerase</keyword>
<keyword evidence="13" id="KW-0694">RNA-binding</keyword>
<evidence type="ECO:0000256" key="22">
    <source>
        <dbReference type="SAM" id="MobiDB-lite"/>
    </source>
</evidence>
<feature type="region of interest" description="Disordered" evidence="22">
    <location>
        <begin position="57"/>
        <end position="86"/>
    </location>
</feature>
<feature type="compositionally biased region" description="Low complexity" evidence="22">
    <location>
        <begin position="1281"/>
        <end position="1299"/>
    </location>
</feature>
<keyword evidence="16" id="KW-0808">Transferase</keyword>
<comment type="caution">
    <text evidence="24">The sequence shown here is derived from an EMBL/GenBank/DDBJ whole genome shotgun (WGS) entry which is preliminary data.</text>
</comment>
<evidence type="ECO:0000256" key="12">
    <source>
        <dbReference type="ARBA" id="ARBA00022842"/>
    </source>
</evidence>
<dbReference type="GO" id="GO:0005634">
    <property type="term" value="C:nucleus"/>
    <property type="evidence" value="ECO:0007669"/>
    <property type="project" value="UniProtKB-ARBA"/>
</dbReference>
<comment type="function">
    <text evidence="1">The aspartyl protease (PR) mediates the proteolytic cleavages of the Gag and Gag-Pol polyproteins after assembly of the VLP.</text>
</comment>
<dbReference type="GO" id="GO:0003964">
    <property type="term" value="F:RNA-directed DNA polymerase activity"/>
    <property type="evidence" value="ECO:0007669"/>
    <property type="project" value="UniProtKB-KW"/>
</dbReference>
<evidence type="ECO:0000256" key="5">
    <source>
        <dbReference type="ARBA" id="ARBA00022695"/>
    </source>
</evidence>
<evidence type="ECO:0000256" key="15">
    <source>
        <dbReference type="ARBA" id="ARBA00022918"/>
    </source>
</evidence>
<feature type="compositionally biased region" description="Low complexity" evidence="22">
    <location>
        <begin position="1321"/>
        <end position="1357"/>
    </location>
</feature>
<dbReference type="InterPro" id="IPR036397">
    <property type="entry name" value="RNaseH_sf"/>
</dbReference>
<evidence type="ECO:0000256" key="10">
    <source>
        <dbReference type="ARBA" id="ARBA00022801"/>
    </source>
</evidence>
<keyword evidence="2" id="KW-0815">Transposition</keyword>
<sequence>MSWSHSSSLGVYILPEAERLTKANWADWSARIYLVCQVRGLEPYLLGTILPPSARTTTTSPLSASPLPPASPASDDDGPLTPELIPTPLSPVLPSQASLYVPTPTAISAFFPISTPVTAPSSAITYTTMNSEWRERDIIARAHLVLNVADITGTGITVIGTAADAWTSLRNRFELQDLVIIQDMWLRLTMTWYEDGTSMVAKRSTSDPSGGDDAVIAMVVETDEEGMLTMGQTSLLDQTLPFFDSGAMYHYFADRHDFVTYEPLSRPGSGRAAGPNGFTIAGSGLVVKDAMVGGKRVTHCLQAVHAPDMGQNLLSTRQFDRKGGRVWSEKGRIIITNVAGERLFESTTSAAGLYEVPLFQPSAEAILHHRTKGSMSRPGITASATGLQATACAATAVDGMVILPGDVVGICEDCMAGQQARRPFDEVVEHKQEIGERIHGNLMGPCQQPHLGANAEETLAAAKSFVSWLEMQTGRPVRHIRTDNGTEFVNDAWRSWCQEQGIIHETSAPYSLSQNGMLERGNRTWMEHARSMMHNGGIPTHLWAEALATAVYIQNLLPSSRHPTCSSWEMIFKHHPPVEHLRTYDSVGYAKIPDECRTKLDAKSIKCVLVGYQGRDAYRLYEPNAGRVFTSRDVVFDEGTGHWSRTGAVDVEGESDLGNVNNDSEPDKSTEEEEKGAVTALAQALNPPQTNPPQTPPQSAAALAPPDAPCRSNRISKPSNALLQSHEYAACEVDAHTVGEDWAADALIANLASSDGLLADLELADDVLAFIANSSVILPKMLEEAMEHPDLWQEAVERELGKMREYGVWDVVPLPKGAELMDYRWVFAKKFDSDGNVTGRKARLVGKGYSQRFGVNFLWTFASVVRLETVRTALALTAALDLEIWQIDFESAFLNAPVDSDIYMRQPKGFEEPGKEELLDRTYQCLGYTRMFADYCARAKTSDGQHTITLMHTDDTLGLSTSPAESARAKAELGAAYWMKDMGGPNDEPEFILGIKVERDCPRKTICISQCGFLLHILDRAGMSECSIEPTPLPAGGAYQRLFKLMDDSEREACKGEPFRELLGAVNYLAVATRLDISYAVQVLSSFSNAPGTHHWKALKHLLRYLKGTADHGITYDGTRPDGLRPIGYFDANYAIEQNCRSSTGWVFLLAGAPVAWSLKKQQSVAISTTEAEYMAAAAAAQTAIWLRMLLRELEVPISGPGLLLGDNMSANIFTREYVNHSRAKHIDVRYHFVRERVEAGELEVEHVSSANNLADVLTKGIPRDHHKELSAPTVPSSAHAATCAAPSSTRAAPSSTPTAPLPVHAAAHTAPSSTRAVPLSTRAAPSSAPTVPSSVRAATRVAPSSTRAVPSSAPTAPSSARAVLFANHPLPSAARTAPSSTHAAAATTTPTDEAPSSTGARKWSNNDIPTECLSKWHDTFMPMWLEFMGRCTDPWDTDLVEDAQVLWDFVFPDVPKDLAAKEATIYQVAIQRVYQWRNMIATATNKAVEKFWIKSGDIYEDADKKAEFVDWAVPMDDDATVFPFLWGDVDRYPDFNATVHVGAFRSKFVLRSYCAHLQAIASVPLNVRGEETPIGAIALSTVAVERALRAWSTGVYEKQDLKGKGPFSSKNCGLKTSEYVSALEEKTADGWRKLLADADAILEAEHPDVQVVIAAINGTALSIGVMGRMQCVDVKSEPESF</sequence>
<dbReference type="Gene3D" id="3.30.420.10">
    <property type="entry name" value="Ribonuclease H-like superfamily/Ribonuclease H"/>
    <property type="match status" value="1"/>
</dbReference>
<evidence type="ECO:0000256" key="1">
    <source>
        <dbReference type="ARBA" id="ARBA00002180"/>
    </source>
</evidence>
<keyword evidence="25" id="KW-1185">Reference proteome</keyword>
<dbReference type="GO" id="GO:0005524">
    <property type="term" value="F:ATP binding"/>
    <property type="evidence" value="ECO:0007669"/>
    <property type="project" value="UniProtKB-KW"/>
</dbReference>
<gene>
    <name evidence="24" type="ORF">EW146_g6813</name>
</gene>
<evidence type="ECO:0000256" key="20">
    <source>
        <dbReference type="ARBA" id="ARBA00048173"/>
    </source>
</evidence>
<dbReference type="Pfam" id="PF20149">
    <property type="entry name" value="DUF6532"/>
    <property type="match status" value="1"/>
</dbReference>
<evidence type="ECO:0000313" key="24">
    <source>
        <dbReference type="EMBL" id="THH13397.1"/>
    </source>
</evidence>
<keyword evidence="9" id="KW-0255">Endonuclease</keyword>
<feature type="region of interest" description="Disordered" evidence="22">
    <location>
        <begin position="1372"/>
        <end position="1405"/>
    </location>
</feature>
<feature type="region of interest" description="Disordered" evidence="22">
    <location>
        <begin position="640"/>
        <end position="716"/>
    </location>
</feature>
<evidence type="ECO:0000256" key="7">
    <source>
        <dbReference type="ARBA" id="ARBA00022723"/>
    </source>
</evidence>
<evidence type="ECO:0000256" key="17">
    <source>
        <dbReference type="ARBA" id="ARBA00023113"/>
    </source>
</evidence>
<dbReference type="EMBL" id="SGPL01000357">
    <property type="protein sequence ID" value="THH13397.1"/>
    <property type="molecule type" value="Genomic_DNA"/>
</dbReference>
<dbReference type="InterPro" id="IPR012337">
    <property type="entry name" value="RNaseH-like_sf"/>
</dbReference>
<dbReference type="GO" id="GO:0046872">
    <property type="term" value="F:metal ion binding"/>
    <property type="evidence" value="ECO:0007669"/>
    <property type="project" value="UniProtKB-KW"/>
</dbReference>
<evidence type="ECO:0000256" key="8">
    <source>
        <dbReference type="ARBA" id="ARBA00022741"/>
    </source>
</evidence>
<dbReference type="PANTHER" id="PTHR42648">
    <property type="entry name" value="TRANSPOSASE, PUTATIVE-RELATED"/>
    <property type="match status" value="1"/>
</dbReference>
<dbReference type="GO" id="GO:0006310">
    <property type="term" value="P:DNA recombination"/>
    <property type="evidence" value="ECO:0007669"/>
    <property type="project" value="UniProtKB-KW"/>
</dbReference>
<keyword evidence="3" id="KW-1188">Viral release from host cell</keyword>
<keyword evidence="11" id="KW-0067">ATP-binding</keyword>
<feature type="region of interest" description="Disordered" evidence="22">
    <location>
        <begin position="1267"/>
        <end position="1357"/>
    </location>
</feature>
<dbReference type="CDD" id="cd09272">
    <property type="entry name" value="RNase_HI_RT_Ty1"/>
    <property type="match status" value="1"/>
</dbReference>
<keyword evidence="10" id="KW-0378">Hydrolase</keyword>
<dbReference type="InterPro" id="IPR054722">
    <property type="entry name" value="PolX-like_BBD"/>
</dbReference>
<keyword evidence="19" id="KW-0511">Multifunctional enzyme</keyword>
<evidence type="ECO:0000256" key="13">
    <source>
        <dbReference type="ARBA" id="ARBA00022884"/>
    </source>
</evidence>
<feature type="compositionally biased region" description="Low complexity" evidence="22">
    <location>
        <begin position="1372"/>
        <end position="1399"/>
    </location>
</feature>
<organism evidence="24 25">
    <name type="scientific">Bondarzewia mesenterica</name>
    <dbReference type="NCBI Taxonomy" id="1095465"/>
    <lineage>
        <taxon>Eukaryota</taxon>
        <taxon>Fungi</taxon>
        <taxon>Dikarya</taxon>
        <taxon>Basidiomycota</taxon>
        <taxon>Agaricomycotina</taxon>
        <taxon>Agaricomycetes</taxon>
        <taxon>Russulales</taxon>
        <taxon>Bondarzewiaceae</taxon>
        <taxon>Bondarzewia</taxon>
    </lineage>
</organism>
<dbReference type="InterPro" id="IPR013103">
    <property type="entry name" value="RVT_2"/>
</dbReference>
<evidence type="ECO:0000256" key="6">
    <source>
        <dbReference type="ARBA" id="ARBA00022722"/>
    </source>
</evidence>
<dbReference type="PROSITE" id="PS50994">
    <property type="entry name" value="INTEGRASE"/>
    <property type="match status" value="1"/>
</dbReference>
<evidence type="ECO:0000313" key="25">
    <source>
        <dbReference type="Proteomes" id="UP000310158"/>
    </source>
</evidence>
<dbReference type="InterPro" id="IPR045341">
    <property type="entry name" value="DUF6532"/>
</dbReference>
<evidence type="ECO:0000256" key="19">
    <source>
        <dbReference type="ARBA" id="ARBA00023268"/>
    </source>
</evidence>
<dbReference type="GO" id="GO:0006508">
    <property type="term" value="P:proteolysis"/>
    <property type="evidence" value="ECO:0007669"/>
    <property type="project" value="UniProtKB-KW"/>
</dbReference>
<evidence type="ECO:0000256" key="3">
    <source>
        <dbReference type="ARBA" id="ARBA00022612"/>
    </source>
</evidence>
<dbReference type="InterPro" id="IPR057670">
    <property type="entry name" value="SH3_retrovirus"/>
</dbReference>
<dbReference type="GO" id="GO:0015074">
    <property type="term" value="P:DNA integration"/>
    <property type="evidence" value="ECO:0007669"/>
    <property type="project" value="UniProtKB-KW"/>
</dbReference>
<dbReference type="GO" id="GO:0003723">
    <property type="term" value="F:RNA binding"/>
    <property type="evidence" value="ECO:0007669"/>
    <property type="project" value="UniProtKB-KW"/>
</dbReference>
<name>A0A4S4LNA1_9AGAM</name>
<evidence type="ECO:0000256" key="14">
    <source>
        <dbReference type="ARBA" id="ARBA00022908"/>
    </source>
</evidence>
<keyword evidence="5" id="KW-0548">Nucleotidyltransferase</keyword>
<keyword evidence="7" id="KW-0479">Metal-binding</keyword>
<dbReference type="InterPro" id="IPR001584">
    <property type="entry name" value="Integrase_cat-core"/>
</dbReference>
<evidence type="ECO:0000256" key="21">
    <source>
        <dbReference type="ARBA" id="ARBA00049244"/>
    </source>
</evidence>
<keyword evidence="12" id="KW-0460">Magnesium</keyword>
<evidence type="ECO:0000256" key="2">
    <source>
        <dbReference type="ARBA" id="ARBA00022578"/>
    </source>
</evidence>
<dbReference type="GO" id="GO:0004519">
    <property type="term" value="F:endonuclease activity"/>
    <property type="evidence" value="ECO:0007669"/>
    <property type="project" value="UniProtKB-KW"/>
</dbReference>
<evidence type="ECO:0000256" key="18">
    <source>
        <dbReference type="ARBA" id="ARBA00023172"/>
    </source>
</evidence>